<evidence type="ECO:0000313" key="5">
    <source>
        <dbReference type="EMBL" id="CUQ82646.1"/>
    </source>
</evidence>
<dbReference type="AlphaFoldDB" id="A0A174ZEM4"/>
<feature type="compositionally biased region" description="Basic and acidic residues" evidence="2">
    <location>
        <begin position="26"/>
        <end position="40"/>
    </location>
</feature>
<keyword evidence="1" id="KW-0175">Coiled coil</keyword>
<keyword evidence="3" id="KW-0472">Membrane</keyword>
<organism evidence="5 6">
    <name type="scientific">[Eubacterium] siraeum</name>
    <dbReference type="NCBI Taxonomy" id="39492"/>
    <lineage>
        <taxon>Bacteria</taxon>
        <taxon>Bacillati</taxon>
        <taxon>Bacillota</taxon>
        <taxon>Clostridia</taxon>
        <taxon>Eubacteriales</taxon>
        <taxon>Oscillospiraceae</taxon>
        <taxon>Oscillospiraceae incertae sedis</taxon>
    </lineage>
</organism>
<dbReference type="PANTHER" id="PTHR21666">
    <property type="entry name" value="PEPTIDASE-RELATED"/>
    <property type="match status" value="1"/>
</dbReference>
<feature type="compositionally biased region" description="Basic and acidic residues" evidence="2">
    <location>
        <begin position="1"/>
        <end position="15"/>
    </location>
</feature>
<dbReference type="CDD" id="cd12797">
    <property type="entry name" value="M23_peptidase"/>
    <property type="match status" value="1"/>
</dbReference>
<feature type="coiled-coil region" evidence="1">
    <location>
        <begin position="162"/>
        <end position="196"/>
    </location>
</feature>
<gene>
    <name evidence="5" type="primary">nlpD_1</name>
    <name evidence="5" type="ORF">ERS852540_00529</name>
</gene>
<dbReference type="Proteomes" id="UP000095662">
    <property type="component" value="Unassembled WGS sequence"/>
</dbReference>
<dbReference type="InterPro" id="IPR011055">
    <property type="entry name" value="Dup_hybrid_motif"/>
</dbReference>
<keyword evidence="3" id="KW-0812">Transmembrane</keyword>
<dbReference type="GO" id="GO:0004222">
    <property type="term" value="F:metalloendopeptidase activity"/>
    <property type="evidence" value="ECO:0007669"/>
    <property type="project" value="TreeGrafter"/>
</dbReference>
<dbReference type="Pfam" id="PF01551">
    <property type="entry name" value="Peptidase_M23"/>
    <property type="match status" value="1"/>
</dbReference>
<dbReference type="PANTHER" id="PTHR21666:SF270">
    <property type="entry name" value="MUREIN HYDROLASE ACTIVATOR ENVC"/>
    <property type="match status" value="1"/>
</dbReference>
<dbReference type="InterPro" id="IPR016047">
    <property type="entry name" value="M23ase_b-sheet_dom"/>
</dbReference>
<evidence type="ECO:0000256" key="2">
    <source>
        <dbReference type="SAM" id="MobiDB-lite"/>
    </source>
</evidence>
<reference evidence="5 6" key="1">
    <citation type="submission" date="2015-09" db="EMBL/GenBank/DDBJ databases">
        <authorList>
            <consortium name="Pathogen Informatics"/>
        </authorList>
    </citation>
    <scope>NUCLEOTIDE SEQUENCE [LARGE SCALE GENOMIC DNA]</scope>
    <source>
        <strain evidence="5 6">2789STDY5834928</strain>
    </source>
</reference>
<dbReference type="EMBL" id="CZBY01000003">
    <property type="protein sequence ID" value="CUQ82646.1"/>
    <property type="molecule type" value="Genomic_DNA"/>
</dbReference>
<dbReference type="Gene3D" id="2.70.70.10">
    <property type="entry name" value="Glucose Permease (Domain IIA)"/>
    <property type="match status" value="1"/>
</dbReference>
<evidence type="ECO:0000256" key="1">
    <source>
        <dbReference type="SAM" id="Coils"/>
    </source>
</evidence>
<feature type="region of interest" description="Disordered" evidence="2">
    <location>
        <begin position="86"/>
        <end position="119"/>
    </location>
</feature>
<feature type="domain" description="M23ase beta-sheet core" evidence="4">
    <location>
        <begin position="476"/>
        <end position="573"/>
    </location>
</feature>
<dbReference type="SUPFAM" id="SSF51261">
    <property type="entry name" value="Duplicated hybrid motif"/>
    <property type="match status" value="1"/>
</dbReference>
<name>A0A174ZEM4_9FIRM</name>
<feature type="compositionally biased region" description="Polar residues" evidence="2">
    <location>
        <begin position="47"/>
        <end position="63"/>
    </location>
</feature>
<keyword evidence="5" id="KW-0378">Hydrolase</keyword>
<feature type="region of interest" description="Disordered" evidence="2">
    <location>
        <begin position="1"/>
        <end position="70"/>
    </location>
</feature>
<keyword evidence="3" id="KW-1133">Transmembrane helix</keyword>
<feature type="transmembrane region" description="Helical" evidence="3">
    <location>
        <begin position="225"/>
        <end position="258"/>
    </location>
</feature>
<dbReference type="STRING" id="39492.ERS852540_00529"/>
<accession>A0A174ZEM4</accession>
<evidence type="ECO:0000259" key="4">
    <source>
        <dbReference type="Pfam" id="PF01551"/>
    </source>
</evidence>
<proteinExistence type="predicted"/>
<dbReference type="InterPro" id="IPR050570">
    <property type="entry name" value="Cell_wall_metabolism_enzyme"/>
</dbReference>
<evidence type="ECO:0000313" key="6">
    <source>
        <dbReference type="Proteomes" id="UP000095662"/>
    </source>
</evidence>
<sequence length="582" mass="62073">MKEIKTKPENGKPRLLDSAAKAPKTAMKDAWLKSKEKAVSELKGTPFASQQGETSNAPANSAGDQMLSGIETTAKKSANITYRGGKKLAQTTARKVKEKREISRTLSEAKNAGSKATEITKDTASKIRTKNTAAKAVKGKPQKAVKTASRSMKGVKNSAKGIKTAQRSAKTAQQAAKTAQATAKAAQKAAQAAKATAKATIAGVKAAVRVTIAAVKATIAAVKGLIAAIAAGGWVAVVIILLICLIALIVGSCFGLFFGSDSTGTGTSVTQAVTTLNGEFQAHIQEIEDSNSHNRVEFTSNDGVLSINWEDVLAVFSAKVTGAEDGTQVASLDDTQVQQMRDIMWEMNAVSSSTRTESHEVEVTEVDEDGKETTRTETVTETILEISLTHKTAEEMAQQYNFNARQNEYLALMSEPENQNLWAELLGGFNSGGGQIMNPNTDWEGTGIFQWPLPQSYTITSWFGYREDPFTGEIAYHSGTDIGAPGGTPILTAADGTVTIANAIDTWGGGYGYYIKINHNDTFDTLYAHCSSICVTVGQEVKQGEVIGYVGTTGNSTGNHLHFEVWQNGERTDALGYFKAKE</sequence>
<evidence type="ECO:0000256" key="3">
    <source>
        <dbReference type="SAM" id="Phobius"/>
    </source>
</evidence>
<protein>
    <submittedName>
        <fullName evidence="5">Murein hydrolase activator NlpD</fullName>
    </submittedName>
</protein>